<organism evidence="8 9">
    <name type="scientific">Maricaulis maris (strain MCS10)</name>
    <name type="common">Caulobacter maris</name>
    <dbReference type="NCBI Taxonomy" id="394221"/>
    <lineage>
        <taxon>Bacteria</taxon>
        <taxon>Pseudomonadati</taxon>
        <taxon>Pseudomonadota</taxon>
        <taxon>Alphaproteobacteria</taxon>
        <taxon>Maricaulales</taxon>
        <taxon>Maricaulaceae</taxon>
        <taxon>Maricaulis</taxon>
    </lineage>
</organism>
<dbReference type="CDD" id="cd00082">
    <property type="entry name" value="HisKA"/>
    <property type="match status" value="1"/>
</dbReference>
<dbReference type="SMART" id="SM00388">
    <property type="entry name" value="HisKA"/>
    <property type="match status" value="1"/>
</dbReference>
<dbReference type="Pfam" id="PF02518">
    <property type="entry name" value="HATPase_c"/>
    <property type="match status" value="1"/>
</dbReference>
<dbReference type="SMART" id="SM00387">
    <property type="entry name" value="HATPase_c"/>
    <property type="match status" value="1"/>
</dbReference>
<feature type="transmembrane region" description="Helical" evidence="6">
    <location>
        <begin position="12"/>
        <end position="32"/>
    </location>
</feature>
<reference evidence="8 9" key="1">
    <citation type="submission" date="2006-08" db="EMBL/GenBank/DDBJ databases">
        <title>Complete sequence of Maricaulis maris MCS10.</title>
        <authorList>
            <consortium name="US DOE Joint Genome Institute"/>
            <person name="Copeland A."/>
            <person name="Lucas S."/>
            <person name="Lapidus A."/>
            <person name="Barry K."/>
            <person name="Detter J.C."/>
            <person name="Glavina del Rio T."/>
            <person name="Hammon N."/>
            <person name="Israni S."/>
            <person name="Dalin E."/>
            <person name="Tice H."/>
            <person name="Pitluck S."/>
            <person name="Saunders E."/>
            <person name="Brettin T."/>
            <person name="Bruce D."/>
            <person name="Han C."/>
            <person name="Tapia R."/>
            <person name="Gilna P."/>
            <person name="Schmutz J."/>
            <person name="Larimer F."/>
            <person name="Land M."/>
            <person name="Hauser L."/>
            <person name="Kyrpides N."/>
            <person name="Mikhailova N."/>
            <person name="Viollier P."/>
            <person name="Stephens C."/>
            <person name="Richardson P."/>
        </authorList>
    </citation>
    <scope>NUCLEOTIDE SEQUENCE [LARGE SCALE GENOMIC DNA]</scope>
    <source>
        <strain evidence="8 9">MCS10</strain>
    </source>
</reference>
<dbReference type="InterPro" id="IPR050351">
    <property type="entry name" value="BphY/WalK/GraS-like"/>
</dbReference>
<dbReference type="InterPro" id="IPR004358">
    <property type="entry name" value="Sig_transdc_His_kin-like_C"/>
</dbReference>
<dbReference type="GO" id="GO:0030295">
    <property type="term" value="F:protein kinase activator activity"/>
    <property type="evidence" value="ECO:0007669"/>
    <property type="project" value="TreeGrafter"/>
</dbReference>
<dbReference type="InterPro" id="IPR005467">
    <property type="entry name" value="His_kinase_dom"/>
</dbReference>
<dbReference type="PANTHER" id="PTHR42878:SF15">
    <property type="entry name" value="BACTERIOPHYTOCHROME"/>
    <property type="match status" value="1"/>
</dbReference>
<dbReference type="GO" id="GO:0000156">
    <property type="term" value="F:phosphorelay response regulator activity"/>
    <property type="evidence" value="ECO:0007669"/>
    <property type="project" value="TreeGrafter"/>
</dbReference>
<evidence type="ECO:0000313" key="8">
    <source>
        <dbReference type="EMBL" id="ABI65074.1"/>
    </source>
</evidence>
<sequence>MSDRDPAFYRYAPILIGLAAGVLGLVLIVAALSTPTPQLPELVLLGLGVMATVALVAVAAEGLRRATRHRRAAAVLERRLDDVALFAVAARHDLREPLRKIITFGERLRESLGPVPDAHQDRYAERMSDAAERMQGLLDELSVHSRINDSPLVTETFSTGAELADMVESAGGKLSACGGSVTLGTLPDIAADRAQFRLVAEILLDNAIQYADATRPLAVAFDGMERPDGSVEIRIRDNGIGFDPDHGERIFEPLVRLHSRDAYPGTGIGLATARKIAERHGGQLIAQGESGNGATFTLILPRQKASLSQDDPKSTLQPG</sequence>
<comment type="catalytic activity">
    <reaction evidence="1">
        <text>ATP + protein L-histidine = ADP + protein N-phospho-L-histidine.</text>
        <dbReference type="EC" id="2.7.13.3"/>
    </reaction>
</comment>
<evidence type="ECO:0000256" key="4">
    <source>
        <dbReference type="ARBA" id="ARBA00022679"/>
    </source>
</evidence>
<keyword evidence="5 8" id="KW-0418">Kinase</keyword>
<dbReference type="InterPro" id="IPR036890">
    <property type="entry name" value="HATPase_C_sf"/>
</dbReference>
<dbReference type="STRING" id="394221.Mmar10_0781"/>
<dbReference type="PROSITE" id="PS50109">
    <property type="entry name" value="HIS_KIN"/>
    <property type="match status" value="1"/>
</dbReference>
<dbReference type="KEGG" id="mmr:Mmar10_0781"/>
<evidence type="ECO:0000256" key="2">
    <source>
        <dbReference type="ARBA" id="ARBA00012438"/>
    </source>
</evidence>
<dbReference type="OrthoDB" id="9760752at2"/>
<feature type="transmembrane region" description="Helical" evidence="6">
    <location>
        <begin position="44"/>
        <end position="63"/>
    </location>
</feature>
<gene>
    <name evidence="8" type="ordered locus">Mmar10_0781</name>
</gene>
<dbReference type="RefSeq" id="WP_011642721.1">
    <property type="nucleotide sequence ID" value="NC_008347.1"/>
</dbReference>
<dbReference type="SUPFAM" id="SSF47384">
    <property type="entry name" value="Homodimeric domain of signal transducing histidine kinase"/>
    <property type="match status" value="1"/>
</dbReference>
<evidence type="ECO:0000256" key="1">
    <source>
        <dbReference type="ARBA" id="ARBA00000085"/>
    </source>
</evidence>
<dbReference type="Gene3D" id="3.30.565.10">
    <property type="entry name" value="Histidine kinase-like ATPase, C-terminal domain"/>
    <property type="match status" value="1"/>
</dbReference>
<dbReference type="GO" id="GO:0007234">
    <property type="term" value="P:osmosensory signaling via phosphorelay pathway"/>
    <property type="evidence" value="ECO:0007669"/>
    <property type="project" value="TreeGrafter"/>
</dbReference>
<proteinExistence type="predicted"/>
<keyword evidence="9" id="KW-1185">Reference proteome</keyword>
<dbReference type="SUPFAM" id="SSF55874">
    <property type="entry name" value="ATPase domain of HSP90 chaperone/DNA topoisomerase II/histidine kinase"/>
    <property type="match status" value="1"/>
</dbReference>
<evidence type="ECO:0000313" key="9">
    <source>
        <dbReference type="Proteomes" id="UP000001964"/>
    </source>
</evidence>
<name>Q0ARL3_MARMM</name>
<dbReference type="PRINTS" id="PR00344">
    <property type="entry name" value="BCTRLSENSOR"/>
</dbReference>
<dbReference type="EC" id="2.7.13.3" evidence="2"/>
<dbReference type="EMBL" id="CP000449">
    <property type="protein sequence ID" value="ABI65074.1"/>
    <property type="molecule type" value="Genomic_DNA"/>
</dbReference>
<keyword evidence="6" id="KW-1133">Transmembrane helix</keyword>
<keyword evidence="6" id="KW-0812">Transmembrane</keyword>
<evidence type="ECO:0000259" key="7">
    <source>
        <dbReference type="PROSITE" id="PS50109"/>
    </source>
</evidence>
<dbReference type="Pfam" id="PF00512">
    <property type="entry name" value="HisKA"/>
    <property type="match status" value="1"/>
</dbReference>
<feature type="domain" description="Histidine kinase" evidence="7">
    <location>
        <begin position="89"/>
        <end position="304"/>
    </location>
</feature>
<keyword evidence="4" id="KW-0808">Transferase</keyword>
<keyword evidence="6" id="KW-0472">Membrane</keyword>
<protein>
    <recommendedName>
        <fullName evidence="2">histidine kinase</fullName>
        <ecNumber evidence="2">2.7.13.3</ecNumber>
    </recommendedName>
</protein>
<accession>Q0ARL3</accession>
<evidence type="ECO:0000256" key="6">
    <source>
        <dbReference type="SAM" id="Phobius"/>
    </source>
</evidence>
<keyword evidence="3" id="KW-0597">Phosphoprotein</keyword>
<dbReference type="PANTHER" id="PTHR42878">
    <property type="entry name" value="TWO-COMPONENT HISTIDINE KINASE"/>
    <property type="match status" value="1"/>
</dbReference>
<dbReference type="InterPro" id="IPR036097">
    <property type="entry name" value="HisK_dim/P_sf"/>
</dbReference>
<dbReference type="Proteomes" id="UP000001964">
    <property type="component" value="Chromosome"/>
</dbReference>
<dbReference type="Gene3D" id="1.10.287.130">
    <property type="match status" value="1"/>
</dbReference>
<dbReference type="HOGENOM" id="CLU_000445_89_1_5"/>
<evidence type="ECO:0000256" key="5">
    <source>
        <dbReference type="ARBA" id="ARBA00022777"/>
    </source>
</evidence>
<dbReference type="InterPro" id="IPR003661">
    <property type="entry name" value="HisK_dim/P_dom"/>
</dbReference>
<dbReference type="InterPro" id="IPR003594">
    <property type="entry name" value="HATPase_dom"/>
</dbReference>
<dbReference type="eggNOG" id="COG4251">
    <property type="taxonomic scope" value="Bacteria"/>
</dbReference>
<dbReference type="AlphaFoldDB" id="Q0ARL3"/>
<evidence type="ECO:0000256" key="3">
    <source>
        <dbReference type="ARBA" id="ARBA00022553"/>
    </source>
</evidence>
<dbReference type="GO" id="GO:0000155">
    <property type="term" value="F:phosphorelay sensor kinase activity"/>
    <property type="evidence" value="ECO:0007669"/>
    <property type="project" value="InterPro"/>
</dbReference>